<dbReference type="SUPFAM" id="SSF52980">
    <property type="entry name" value="Restriction endonuclease-like"/>
    <property type="match status" value="1"/>
</dbReference>
<comment type="similarity">
    <text evidence="1 2">Belongs to the UPF0102 family.</text>
</comment>
<dbReference type="RefSeq" id="WP_049833506.1">
    <property type="nucleotide sequence ID" value="NZ_CP012160.1"/>
</dbReference>
<organism evidence="3 4">
    <name type="scientific">Octadecabacter temperatus</name>
    <dbReference type="NCBI Taxonomy" id="1458307"/>
    <lineage>
        <taxon>Bacteria</taxon>
        <taxon>Pseudomonadati</taxon>
        <taxon>Pseudomonadota</taxon>
        <taxon>Alphaproteobacteria</taxon>
        <taxon>Rhodobacterales</taxon>
        <taxon>Roseobacteraceae</taxon>
        <taxon>Octadecabacter</taxon>
    </lineage>
</organism>
<dbReference type="PANTHER" id="PTHR34039:SF1">
    <property type="entry name" value="UPF0102 PROTEIN YRAN"/>
    <property type="match status" value="1"/>
</dbReference>
<gene>
    <name evidence="3" type="ORF">OSB_05190</name>
</gene>
<dbReference type="GO" id="GO:0003676">
    <property type="term" value="F:nucleic acid binding"/>
    <property type="evidence" value="ECO:0007669"/>
    <property type="project" value="InterPro"/>
</dbReference>
<dbReference type="InterPro" id="IPR003509">
    <property type="entry name" value="UPF0102_YraN-like"/>
</dbReference>
<dbReference type="InterPro" id="IPR011856">
    <property type="entry name" value="tRNA_endonuc-like_dom_sf"/>
</dbReference>
<dbReference type="HAMAP" id="MF_00048">
    <property type="entry name" value="UPF0102"/>
    <property type="match status" value="1"/>
</dbReference>
<dbReference type="PATRIC" id="fig|1458307.3.peg.521"/>
<protein>
    <recommendedName>
        <fullName evidence="2">UPF0102 protein OSB_05190</fullName>
    </recommendedName>
</protein>
<dbReference type="InterPro" id="IPR011335">
    <property type="entry name" value="Restrct_endonuc-II-like"/>
</dbReference>
<reference evidence="3 4" key="1">
    <citation type="journal article" date="2015" name="Genome Announc.">
        <title>Closed Genome Sequence of Octadecabacter temperatus SB1, the First Mesophilic Species of the Genus Octadecabacter.</title>
        <authorList>
            <person name="Voget S."/>
            <person name="Billerbeck S."/>
            <person name="Simon M."/>
            <person name="Daniel R."/>
        </authorList>
    </citation>
    <scope>NUCLEOTIDE SEQUENCE [LARGE SCALE GENOMIC DNA]</scope>
    <source>
        <strain evidence="3 4">SB1</strain>
    </source>
</reference>
<dbReference type="Pfam" id="PF02021">
    <property type="entry name" value="UPF0102"/>
    <property type="match status" value="1"/>
</dbReference>
<sequence length="123" mass="13561">MKTKQRRGLTAYHAGVAAEEIVAQRYARSGRPVLAKRWRGSCGEIDLIAQDGDGVVFIEVKKSRSHAQAATRLTPEQMDRIYGAGSEFLATQPRGQLTDVRFDLALVDELGRVEVIENAFMAA</sequence>
<dbReference type="EMBL" id="CP012160">
    <property type="protein sequence ID" value="AKS45082.1"/>
    <property type="molecule type" value="Genomic_DNA"/>
</dbReference>
<evidence type="ECO:0000256" key="2">
    <source>
        <dbReference type="HAMAP-Rule" id="MF_00048"/>
    </source>
</evidence>
<dbReference type="OrthoDB" id="9812968at2"/>
<evidence type="ECO:0000256" key="1">
    <source>
        <dbReference type="ARBA" id="ARBA00006738"/>
    </source>
</evidence>
<dbReference type="KEGG" id="otm:OSB_05190"/>
<keyword evidence="4" id="KW-1185">Reference proteome</keyword>
<proteinExistence type="inferred from homology"/>
<dbReference type="Gene3D" id="3.40.1350.10">
    <property type="match status" value="1"/>
</dbReference>
<evidence type="ECO:0000313" key="4">
    <source>
        <dbReference type="Proteomes" id="UP000067444"/>
    </source>
</evidence>
<dbReference type="STRING" id="1458307.OSB_05190"/>
<dbReference type="AlphaFoldDB" id="A0A0K0Y2F0"/>
<accession>A0A0K0Y2F0</accession>
<name>A0A0K0Y2F0_9RHOB</name>
<evidence type="ECO:0000313" key="3">
    <source>
        <dbReference type="EMBL" id="AKS45082.1"/>
    </source>
</evidence>
<dbReference type="PANTHER" id="PTHR34039">
    <property type="entry name" value="UPF0102 PROTEIN YRAN"/>
    <property type="match status" value="1"/>
</dbReference>
<dbReference type="Proteomes" id="UP000067444">
    <property type="component" value="Chromosome"/>
</dbReference>